<proteinExistence type="inferred from homology"/>
<evidence type="ECO:0000256" key="1">
    <source>
        <dbReference type="ARBA" id="ARBA00004123"/>
    </source>
</evidence>
<gene>
    <name evidence="6" type="ORF">M569_16897</name>
</gene>
<reference evidence="6 7" key="1">
    <citation type="journal article" date="2013" name="BMC Genomics">
        <title>The miniature genome of a carnivorous plant Genlisea aurea contains a low number of genes and short non-coding sequences.</title>
        <authorList>
            <person name="Leushkin E.V."/>
            <person name="Sutormin R.A."/>
            <person name="Nabieva E.R."/>
            <person name="Penin A.A."/>
            <person name="Kondrashov A.S."/>
            <person name="Logacheva M.D."/>
        </authorList>
    </citation>
    <scope>NUCLEOTIDE SEQUENCE [LARGE SCALE GENOMIC DNA]</scope>
</reference>
<evidence type="ECO:0000313" key="7">
    <source>
        <dbReference type="Proteomes" id="UP000015453"/>
    </source>
</evidence>
<dbReference type="GO" id="GO:0031490">
    <property type="term" value="F:chromatin DNA binding"/>
    <property type="evidence" value="ECO:0007669"/>
    <property type="project" value="TreeGrafter"/>
</dbReference>
<accession>S8BU88</accession>
<dbReference type="PANTHER" id="PTHR12549">
    <property type="entry name" value="JMJC DOMAIN-CONTAINING HISTONE DEMETHYLATION PROTEIN"/>
    <property type="match status" value="1"/>
</dbReference>
<dbReference type="AlphaFoldDB" id="S8BU88"/>
<dbReference type="GO" id="GO:0000785">
    <property type="term" value="C:chromatin"/>
    <property type="evidence" value="ECO:0007669"/>
    <property type="project" value="TreeGrafter"/>
</dbReference>
<dbReference type="SUPFAM" id="SSF51197">
    <property type="entry name" value="Clavaminate synthase-like"/>
    <property type="match status" value="1"/>
</dbReference>
<dbReference type="SMART" id="SM00558">
    <property type="entry name" value="JmjC"/>
    <property type="match status" value="1"/>
</dbReference>
<dbReference type="Gene3D" id="2.60.120.650">
    <property type="entry name" value="Cupin"/>
    <property type="match status" value="1"/>
</dbReference>
<dbReference type="GO" id="GO:0000118">
    <property type="term" value="C:histone deacetylase complex"/>
    <property type="evidence" value="ECO:0007669"/>
    <property type="project" value="TreeGrafter"/>
</dbReference>
<comment type="caution">
    <text evidence="6">The sequence shown here is derived from an EMBL/GenBank/DDBJ whole genome shotgun (WGS) entry which is preliminary data.</text>
</comment>
<dbReference type="Pfam" id="PF02373">
    <property type="entry name" value="JmjC"/>
    <property type="match status" value="1"/>
</dbReference>
<keyword evidence="3" id="KW-0479">Metal-binding</keyword>
<evidence type="ECO:0000256" key="4">
    <source>
        <dbReference type="ARBA" id="ARBA00023242"/>
    </source>
</evidence>
<comment type="subcellular location">
    <subcellularLocation>
        <location evidence="1">Nucleus</location>
    </subcellularLocation>
</comment>
<dbReference type="OrthoDB" id="1667110at2759"/>
<dbReference type="GO" id="GO:0003712">
    <property type="term" value="F:transcription coregulator activity"/>
    <property type="evidence" value="ECO:0007669"/>
    <property type="project" value="TreeGrafter"/>
</dbReference>
<evidence type="ECO:0000256" key="3">
    <source>
        <dbReference type="ARBA" id="ARBA00022723"/>
    </source>
</evidence>
<name>S8BU88_9LAMI</name>
<evidence type="ECO:0000256" key="2">
    <source>
        <dbReference type="ARBA" id="ARBA00006801"/>
    </source>
</evidence>
<dbReference type="GO" id="GO:0046872">
    <property type="term" value="F:metal ion binding"/>
    <property type="evidence" value="ECO:0007669"/>
    <property type="project" value="UniProtKB-KW"/>
</dbReference>
<dbReference type="InterPro" id="IPR045109">
    <property type="entry name" value="LSDs-like"/>
</dbReference>
<organism evidence="6 7">
    <name type="scientific">Genlisea aurea</name>
    <dbReference type="NCBI Taxonomy" id="192259"/>
    <lineage>
        <taxon>Eukaryota</taxon>
        <taxon>Viridiplantae</taxon>
        <taxon>Streptophyta</taxon>
        <taxon>Embryophyta</taxon>
        <taxon>Tracheophyta</taxon>
        <taxon>Spermatophyta</taxon>
        <taxon>Magnoliopsida</taxon>
        <taxon>eudicotyledons</taxon>
        <taxon>Gunneridae</taxon>
        <taxon>Pentapetalae</taxon>
        <taxon>asterids</taxon>
        <taxon>lamiids</taxon>
        <taxon>Lamiales</taxon>
        <taxon>Lentibulariaceae</taxon>
        <taxon>Genlisea</taxon>
    </lineage>
</organism>
<evidence type="ECO:0000259" key="5">
    <source>
        <dbReference type="PROSITE" id="PS51184"/>
    </source>
</evidence>
<dbReference type="InterPro" id="IPR003347">
    <property type="entry name" value="JmjC_dom"/>
</dbReference>
<dbReference type="GO" id="GO:0032454">
    <property type="term" value="F:histone H3K9 demethylase activity"/>
    <property type="evidence" value="ECO:0007669"/>
    <property type="project" value="InterPro"/>
</dbReference>
<evidence type="ECO:0000313" key="6">
    <source>
        <dbReference type="EMBL" id="EPS57919.1"/>
    </source>
</evidence>
<sequence>MQVNIMMHAVVERPRSGGETTSGGTNGVAIWDIFRREDVPKIIEYMMKHQKEFLHFKNLPLEHVLHPIHDQTFYFDEMHKRQLKEEYNIEPWTFEQHLGEAVFIPAGCPHQVKNRQSCMKVALDFVSPESIKECIKLTQEFRRLPQGHRSKQDILEIKKLVVCAAGAAVDEIGKSRLNLN</sequence>
<dbReference type="PANTHER" id="PTHR12549:SF38">
    <property type="entry name" value="JMJC DOMAIN-CONTAINING HISTONE DEMETHYLASE 2, ISOFORM A"/>
    <property type="match status" value="1"/>
</dbReference>
<keyword evidence="4" id="KW-0539">Nucleus</keyword>
<dbReference type="EMBL" id="AUSU01009706">
    <property type="protein sequence ID" value="EPS57919.1"/>
    <property type="molecule type" value="Genomic_DNA"/>
</dbReference>
<dbReference type="PROSITE" id="PS51184">
    <property type="entry name" value="JMJC"/>
    <property type="match status" value="1"/>
</dbReference>
<keyword evidence="7" id="KW-1185">Reference proteome</keyword>
<dbReference type="GO" id="GO:0006357">
    <property type="term" value="P:regulation of transcription by RNA polymerase II"/>
    <property type="evidence" value="ECO:0007669"/>
    <property type="project" value="TreeGrafter"/>
</dbReference>
<comment type="similarity">
    <text evidence="2">Belongs to the JARID1 histone demethylase family.</text>
</comment>
<dbReference type="Proteomes" id="UP000015453">
    <property type="component" value="Unassembled WGS sequence"/>
</dbReference>
<feature type="domain" description="JmjC" evidence="5">
    <location>
        <begin position="1"/>
        <end position="142"/>
    </location>
</feature>
<protein>
    <recommendedName>
        <fullName evidence="5">JmjC domain-containing protein</fullName>
    </recommendedName>
</protein>